<dbReference type="EMBL" id="JAKLTQ010000010">
    <property type="protein sequence ID" value="MCG2623060.1"/>
    <property type="molecule type" value="Genomic_DNA"/>
</dbReference>
<keyword evidence="2" id="KW-1185">Reference proteome</keyword>
<organism evidence="1 2">
    <name type="scientific">Arthrobacter hankyongi</name>
    <dbReference type="NCBI Taxonomy" id="2904801"/>
    <lineage>
        <taxon>Bacteria</taxon>
        <taxon>Bacillati</taxon>
        <taxon>Actinomycetota</taxon>
        <taxon>Actinomycetes</taxon>
        <taxon>Micrococcales</taxon>
        <taxon>Micrococcaceae</taxon>
        <taxon>Arthrobacter</taxon>
    </lineage>
</organism>
<protein>
    <submittedName>
        <fullName evidence="1">Uncharacterized protein</fullName>
    </submittedName>
</protein>
<sequence length="69" mass="7806">MTDITGSAADSAALQHGDRVDVHGNGYIYCSGYVEDTLPQFNVVWVRDLRTGERRMLFTNECRIIRNVT</sequence>
<accession>A0ABS9L8U6</accession>
<evidence type="ECO:0000313" key="1">
    <source>
        <dbReference type="EMBL" id="MCG2623060.1"/>
    </source>
</evidence>
<comment type="caution">
    <text evidence="1">The sequence shown here is derived from an EMBL/GenBank/DDBJ whole genome shotgun (WGS) entry which is preliminary data.</text>
</comment>
<reference evidence="1" key="1">
    <citation type="submission" date="2022-01" db="EMBL/GenBank/DDBJ databases">
        <authorList>
            <person name="Jo J.-H."/>
            <person name="Im W.-T."/>
        </authorList>
    </citation>
    <scope>NUCLEOTIDE SEQUENCE</scope>
    <source>
        <strain evidence="1">I2-34</strain>
    </source>
</reference>
<proteinExistence type="predicted"/>
<name>A0ABS9L8U6_9MICC</name>
<evidence type="ECO:0000313" key="2">
    <source>
        <dbReference type="Proteomes" id="UP001165368"/>
    </source>
</evidence>
<dbReference type="Proteomes" id="UP001165368">
    <property type="component" value="Unassembled WGS sequence"/>
</dbReference>
<gene>
    <name evidence="1" type="ORF">LVY72_14245</name>
</gene>
<dbReference type="RefSeq" id="WP_237821989.1">
    <property type="nucleotide sequence ID" value="NZ_JAKLTQ010000010.1"/>
</dbReference>